<organism evidence="2 3">
    <name type="scientific">Sagittula marina</name>
    <dbReference type="NCBI Taxonomy" id="943940"/>
    <lineage>
        <taxon>Bacteria</taxon>
        <taxon>Pseudomonadati</taxon>
        <taxon>Pseudomonadota</taxon>
        <taxon>Alphaproteobacteria</taxon>
        <taxon>Rhodobacterales</taxon>
        <taxon>Roseobacteraceae</taxon>
        <taxon>Sagittula</taxon>
    </lineage>
</organism>
<dbReference type="AlphaFoldDB" id="A0A7W6DPS2"/>
<dbReference type="InterPro" id="IPR011646">
    <property type="entry name" value="KAP_P-loop"/>
</dbReference>
<evidence type="ECO:0000259" key="1">
    <source>
        <dbReference type="Pfam" id="PF07693"/>
    </source>
</evidence>
<comment type="caution">
    <text evidence="2">The sequence shown here is derived from an EMBL/GenBank/DDBJ whole genome shotgun (WGS) entry which is preliminary data.</text>
</comment>
<sequence>MQGDETDAAPWADDLLGYDEIGRAFTNLIQSIDDAKVISIEAGFGRGKTFFRERWARQLKAAGETVIEIDAQKSDHSGDPVVTFLGALMEALPPKERSAWLTAWATGKKLAWGGVKIGVSVVGRKAGEELAEAAEDLWYEDRNTDLEDVIGAFGKGVSRALSEQVIAQLSAERVRTQEMPGQMQALRKGLTGRDDGRVVILIDELDRCHPEYTIRLLEAMKLVFAQKGFVFVLMVNADYLETLAAHRFGEFEKGERYIEKFVDFRLRLPFDQADLENAVNSLAHLKLEFEILRPMLSRSKAAQRQKVQKRPPFSDDPQFGIAAACALAATLARPSGLSFRQIEAALSSVELALRMARFVPVDFPLLVFLAFQRAAKMDLSQYLPRSRLTPEKSKKYIHAFETGIYDDHGDIDMYKSEMLDEEFSGNFHPLRDVPVVLEMKKSARVAFCGQHADAHICERVCAQSRGAAQLHQ</sequence>
<dbReference type="InterPro" id="IPR027417">
    <property type="entry name" value="P-loop_NTPase"/>
</dbReference>
<dbReference type="EMBL" id="JACIEJ010000008">
    <property type="protein sequence ID" value="MBB3986918.1"/>
    <property type="molecule type" value="Genomic_DNA"/>
</dbReference>
<dbReference type="Proteomes" id="UP000541426">
    <property type="component" value="Unassembled WGS sequence"/>
</dbReference>
<dbReference type="SUPFAM" id="SSF52540">
    <property type="entry name" value="P-loop containing nucleoside triphosphate hydrolases"/>
    <property type="match status" value="1"/>
</dbReference>
<dbReference type="PANTHER" id="PTHR22674">
    <property type="entry name" value="NTPASE, KAP FAMILY P-LOOP DOMAIN-CONTAINING 1"/>
    <property type="match status" value="1"/>
</dbReference>
<evidence type="ECO:0000313" key="3">
    <source>
        <dbReference type="Proteomes" id="UP000541426"/>
    </source>
</evidence>
<reference evidence="2 3" key="1">
    <citation type="submission" date="2020-08" db="EMBL/GenBank/DDBJ databases">
        <title>Genomic Encyclopedia of Type Strains, Phase IV (KMG-IV): sequencing the most valuable type-strain genomes for metagenomic binning, comparative biology and taxonomic classification.</title>
        <authorList>
            <person name="Goeker M."/>
        </authorList>
    </citation>
    <scope>NUCLEOTIDE SEQUENCE [LARGE SCALE GENOMIC DNA]</scope>
    <source>
        <strain evidence="2 3">DSM 102235</strain>
    </source>
</reference>
<accession>A0A7W6DPS2</accession>
<evidence type="ECO:0000313" key="2">
    <source>
        <dbReference type="EMBL" id="MBB3986918.1"/>
    </source>
</evidence>
<dbReference type="InterPro" id="IPR052754">
    <property type="entry name" value="NTPase_KAP_P-loop"/>
</dbReference>
<gene>
    <name evidence="2" type="ORF">GGQ68_003262</name>
</gene>
<name>A0A7W6DPS2_9RHOB</name>
<proteinExistence type="predicted"/>
<feature type="domain" description="KAP NTPase" evidence="1">
    <location>
        <begin position="24"/>
        <end position="271"/>
    </location>
</feature>
<dbReference type="PANTHER" id="PTHR22674:SF6">
    <property type="entry name" value="NTPASE KAP FAMILY P-LOOP DOMAIN-CONTAINING PROTEIN 1"/>
    <property type="match status" value="1"/>
</dbReference>
<dbReference type="Pfam" id="PF07693">
    <property type="entry name" value="KAP_NTPase"/>
    <property type="match status" value="1"/>
</dbReference>
<dbReference type="RefSeq" id="WP_183967689.1">
    <property type="nucleotide sequence ID" value="NZ_BAABBZ010000019.1"/>
</dbReference>
<keyword evidence="3" id="KW-1185">Reference proteome</keyword>
<protein>
    <recommendedName>
        <fullName evidence="1">KAP NTPase domain-containing protein</fullName>
    </recommendedName>
</protein>